<evidence type="ECO:0000259" key="7">
    <source>
        <dbReference type="PROSITE" id="PS51900"/>
    </source>
</evidence>
<dbReference type="InterPro" id="IPR025166">
    <property type="entry name" value="Integrase_DNA_bind_dom"/>
</dbReference>
<dbReference type="SUPFAM" id="SSF56349">
    <property type="entry name" value="DNA breaking-rejoining enzymes"/>
    <property type="match status" value="1"/>
</dbReference>
<dbReference type="Gene3D" id="1.10.150.130">
    <property type="match status" value="1"/>
</dbReference>
<evidence type="ECO:0000256" key="2">
    <source>
        <dbReference type="ARBA" id="ARBA00022908"/>
    </source>
</evidence>
<keyword evidence="4" id="KW-0233">DNA recombination</keyword>
<dbReference type="Pfam" id="PF22022">
    <property type="entry name" value="Phage_int_M"/>
    <property type="match status" value="1"/>
</dbReference>
<evidence type="ECO:0000259" key="6">
    <source>
        <dbReference type="PROSITE" id="PS51898"/>
    </source>
</evidence>
<proteinExistence type="inferred from homology"/>
<dbReference type="OrthoDB" id="9775880at2"/>
<name>A0A4Y9RWF3_9BURK</name>
<evidence type="ECO:0000256" key="4">
    <source>
        <dbReference type="ARBA" id="ARBA00023172"/>
    </source>
</evidence>
<dbReference type="PANTHER" id="PTHR30629:SF2">
    <property type="entry name" value="PROPHAGE INTEGRASE INTS-RELATED"/>
    <property type="match status" value="1"/>
</dbReference>
<evidence type="ECO:0000256" key="5">
    <source>
        <dbReference type="PROSITE-ProRule" id="PRU01248"/>
    </source>
</evidence>
<organism evidence="8 9">
    <name type="scientific">Zemynaea arenosa</name>
    <dbReference type="NCBI Taxonomy" id="2561931"/>
    <lineage>
        <taxon>Bacteria</taxon>
        <taxon>Pseudomonadati</taxon>
        <taxon>Pseudomonadota</taxon>
        <taxon>Betaproteobacteria</taxon>
        <taxon>Burkholderiales</taxon>
        <taxon>Oxalobacteraceae</taxon>
        <taxon>Telluria group</taxon>
        <taxon>Zemynaea</taxon>
    </lineage>
</organism>
<evidence type="ECO:0000313" key="8">
    <source>
        <dbReference type="EMBL" id="TFW13414.1"/>
    </source>
</evidence>
<gene>
    <name evidence="8" type="ORF">E4L96_20165</name>
</gene>
<dbReference type="InterPro" id="IPR050808">
    <property type="entry name" value="Phage_Integrase"/>
</dbReference>
<dbReference type="GO" id="GO:0003677">
    <property type="term" value="F:DNA binding"/>
    <property type="evidence" value="ECO:0007669"/>
    <property type="project" value="UniProtKB-UniRule"/>
</dbReference>
<protein>
    <submittedName>
        <fullName evidence="8">DUF4102 domain-containing protein</fullName>
    </submittedName>
</protein>
<dbReference type="EMBL" id="SPVF01000252">
    <property type="protein sequence ID" value="TFW13414.1"/>
    <property type="molecule type" value="Genomic_DNA"/>
</dbReference>
<dbReference type="PROSITE" id="PS51898">
    <property type="entry name" value="TYR_RECOMBINASE"/>
    <property type="match status" value="1"/>
</dbReference>
<keyword evidence="3 5" id="KW-0238">DNA-binding</keyword>
<dbReference type="GO" id="GO:0006310">
    <property type="term" value="P:DNA recombination"/>
    <property type="evidence" value="ECO:0007669"/>
    <property type="project" value="UniProtKB-KW"/>
</dbReference>
<feature type="domain" description="Tyr recombinase" evidence="6">
    <location>
        <begin position="206"/>
        <end position="394"/>
    </location>
</feature>
<dbReference type="InterPro" id="IPR011010">
    <property type="entry name" value="DNA_brk_join_enz"/>
</dbReference>
<dbReference type="InterPro" id="IPR053876">
    <property type="entry name" value="Phage_int_M"/>
</dbReference>
<evidence type="ECO:0000256" key="1">
    <source>
        <dbReference type="ARBA" id="ARBA00008857"/>
    </source>
</evidence>
<dbReference type="InterPro" id="IPR002104">
    <property type="entry name" value="Integrase_catalytic"/>
</dbReference>
<dbReference type="Pfam" id="PF13356">
    <property type="entry name" value="Arm-DNA-bind_3"/>
    <property type="match status" value="1"/>
</dbReference>
<dbReference type="PROSITE" id="PS51900">
    <property type="entry name" value="CB"/>
    <property type="match status" value="1"/>
</dbReference>
<dbReference type="InterPro" id="IPR013762">
    <property type="entry name" value="Integrase-like_cat_sf"/>
</dbReference>
<dbReference type="RefSeq" id="WP_135209007.1">
    <property type="nucleotide sequence ID" value="NZ_SPVF01000252.1"/>
</dbReference>
<dbReference type="Gene3D" id="1.10.443.10">
    <property type="entry name" value="Intergrase catalytic core"/>
    <property type="match status" value="1"/>
</dbReference>
<dbReference type="Pfam" id="PF00589">
    <property type="entry name" value="Phage_integrase"/>
    <property type="match status" value="1"/>
</dbReference>
<dbReference type="AlphaFoldDB" id="A0A4Y9RWF3"/>
<sequence>MPKRVPPLTDLQIRRAKIKDRPERLVDGHGLYIEIMPTGSKIWRLKYRRPDGRENRLTFGPYPEVGLVQAREKAVAARAEIRAGRDPAELPRRLARQQDESMTFESVAREWHTIFESRWQPDTAADILRRLETDIFPEFGSLPVAEVTGRDVLAAIRKIEERGALEVARRNLANCARIFDYAASCTYVTGNPATPVRKALRPKTTGHFAAITVDQLPDFLIALESNEARMKKTTRIAVRLMMLTFVRTSELIETPWSEIPLDTLDWVIPAHRMKMGRRRVNPSEADHDVCPSRQVKELLMELHKLTGHCPYLFPNEKDEHRFMSENTILKVLERMGYKHEMTGHGFRTLAMSTLKEQLNYRHETVDRQLAHKFDDKLMDTYDRAAYMRERRKMMQDWADYLDAVSAHARAPSQKEILTPFSQLSLGLKSGGAHE</sequence>
<dbReference type="Gene3D" id="3.30.160.390">
    <property type="entry name" value="Integrase, DNA-binding domain"/>
    <property type="match status" value="1"/>
</dbReference>
<accession>A0A4Y9RWF3</accession>
<keyword evidence="9" id="KW-1185">Reference proteome</keyword>
<dbReference type="CDD" id="cd00801">
    <property type="entry name" value="INT_P4_C"/>
    <property type="match status" value="1"/>
</dbReference>
<dbReference type="InterPro" id="IPR044068">
    <property type="entry name" value="CB"/>
</dbReference>
<dbReference type="GO" id="GO:0015074">
    <property type="term" value="P:DNA integration"/>
    <property type="evidence" value="ECO:0007669"/>
    <property type="project" value="UniProtKB-KW"/>
</dbReference>
<reference evidence="8 9" key="1">
    <citation type="submission" date="2019-03" db="EMBL/GenBank/DDBJ databases">
        <title>Draft Genome Sequence of Massilia arenosa sp. nov., a Novel Massilia Species Isolated from a Sandy-loam Maize Soil.</title>
        <authorList>
            <person name="Raths R."/>
            <person name="Peta V."/>
            <person name="Bucking H."/>
        </authorList>
    </citation>
    <scope>NUCLEOTIDE SEQUENCE [LARGE SCALE GENOMIC DNA]</scope>
    <source>
        <strain evidence="8 9">MC02</strain>
    </source>
</reference>
<comment type="similarity">
    <text evidence="1">Belongs to the 'phage' integrase family.</text>
</comment>
<dbReference type="InterPro" id="IPR038488">
    <property type="entry name" value="Integrase_DNA-bd_sf"/>
</dbReference>
<dbReference type="Proteomes" id="UP000298438">
    <property type="component" value="Unassembled WGS sequence"/>
</dbReference>
<dbReference type="PANTHER" id="PTHR30629">
    <property type="entry name" value="PROPHAGE INTEGRASE"/>
    <property type="match status" value="1"/>
</dbReference>
<keyword evidence="2" id="KW-0229">DNA integration</keyword>
<evidence type="ECO:0000256" key="3">
    <source>
        <dbReference type="ARBA" id="ARBA00023125"/>
    </source>
</evidence>
<evidence type="ECO:0000313" key="9">
    <source>
        <dbReference type="Proteomes" id="UP000298438"/>
    </source>
</evidence>
<dbReference type="InterPro" id="IPR010998">
    <property type="entry name" value="Integrase_recombinase_N"/>
</dbReference>
<feature type="domain" description="Core-binding (CB)" evidence="7">
    <location>
        <begin position="102"/>
        <end position="183"/>
    </location>
</feature>
<comment type="caution">
    <text evidence="8">The sequence shown here is derived from an EMBL/GenBank/DDBJ whole genome shotgun (WGS) entry which is preliminary data.</text>
</comment>